<evidence type="ECO:0000256" key="11">
    <source>
        <dbReference type="ARBA" id="ARBA00022989"/>
    </source>
</evidence>
<evidence type="ECO:0000256" key="9">
    <source>
        <dbReference type="ARBA" id="ARBA00022786"/>
    </source>
</evidence>
<evidence type="ECO:0000256" key="6">
    <source>
        <dbReference type="ARBA" id="ARBA00022692"/>
    </source>
</evidence>
<dbReference type="GO" id="GO:0016020">
    <property type="term" value="C:membrane"/>
    <property type="evidence" value="ECO:0007669"/>
    <property type="project" value="UniProtKB-SubCell"/>
</dbReference>
<evidence type="ECO:0000256" key="12">
    <source>
        <dbReference type="ARBA" id="ARBA00023136"/>
    </source>
</evidence>
<name>A0A6I9U0F4_SESIN</name>
<dbReference type="OrthoDB" id="9984778at2759"/>
<keyword evidence="9" id="KW-0833">Ubl conjugation pathway</keyword>
<dbReference type="CDD" id="cd16461">
    <property type="entry name" value="RING-H2_EL5-like"/>
    <property type="match status" value="1"/>
</dbReference>
<evidence type="ECO:0000256" key="2">
    <source>
        <dbReference type="ARBA" id="ARBA00004167"/>
    </source>
</evidence>
<dbReference type="Gene3D" id="3.30.40.10">
    <property type="entry name" value="Zinc/RING finger domain, C3HC4 (zinc finger)"/>
    <property type="match status" value="1"/>
</dbReference>
<evidence type="ECO:0000256" key="4">
    <source>
        <dbReference type="ARBA" id="ARBA00012483"/>
    </source>
</evidence>
<dbReference type="GO" id="GO:0016567">
    <property type="term" value="P:protein ubiquitination"/>
    <property type="evidence" value="ECO:0007669"/>
    <property type="project" value="UniProtKB-UniPathway"/>
</dbReference>
<comment type="pathway">
    <text evidence="3">Protein modification; protein ubiquitination.</text>
</comment>
<dbReference type="PANTHER" id="PTHR46913">
    <property type="entry name" value="RING-H2 FINGER PROTEIN ATL16"/>
    <property type="match status" value="1"/>
</dbReference>
<organism evidence="17 18">
    <name type="scientific">Sesamum indicum</name>
    <name type="common">Oriental sesame</name>
    <name type="synonym">Sesamum orientale</name>
    <dbReference type="NCBI Taxonomy" id="4182"/>
    <lineage>
        <taxon>Eukaryota</taxon>
        <taxon>Viridiplantae</taxon>
        <taxon>Streptophyta</taxon>
        <taxon>Embryophyta</taxon>
        <taxon>Tracheophyta</taxon>
        <taxon>Spermatophyta</taxon>
        <taxon>Magnoliopsida</taxon>
        <taxon>eudicotyledons</taxon>
        <taxon>Gunneridae</taxon>
        <taxon>Pentapetalae</taxon>
        <taxon>asterids</taxon>
        <taxon>lamiids</taxon>
        <taxon>Lamiales</taxon>
        <taxon>Pedaliaceae</taxon>
        <taxon>Sesamum</taxon>
    </lineage>
</organism>
<proteinExistence type="inferred from homology"/>
<evidence type="ECO:0000256" key="8">
    <source>
        <dbReference type="ARBA" id="ARBA00022771"/>
    </source>
</evidence>
<dbReference type="AlphaFoldDB" id="A0A6I9U0F4"/>
<keyword evidence="5" id="KW-0808">Transferase</keyword>
<dbReference type="FunFam" id="3.30.40.10:FF:000233">
    <property type="entry name" value="RING-H2 finger protein ATL54"/>
    <property type="match status" value="1"/>
</dbReference>
<keyword evidence="10" id="KW-0862">Zinc</keyword>
<dbReference type="InterPro" id="IPR013083">
    <property type="entry name" value="Znf_RING/FYVE/PHD"/>
</dbReference>
<comment type="similarity">
    <text evidence="13">Belongs to the RING-type zinc finger family. ATL subfamily.</text>
</comment>
<dbReference type="RefSeq" id="XP_011093431.1">
    <property type="nucleotide sequence ID" value="XM_011095129.2"/>
</dbReference>
<evidence type="ECO:0000256" key="7">
    <source>
        <dbReference type="ARBA" id="ARBA00022723"/>
    </source>
</evidence>
<evidence type="ECO:0000256" key="3">
    <source>
        <dbReference type="ARBA" id="ARBA00004906"/>
    </source>
</evidence>
<dbReference type="EC" id="2.3.2.27" evidence="4"/>
<dbReference type="InterPro" id="IPR001841">
    <property type="entry name" value="Znf_RING"/>
</dbReference>
<evidence type="ECO:0000259" key="16">
    <source>
        <dbReference type="PROSITE" id="PS50089"/>
    </source>
</evidence>
<evidence type="ECO:0000256" key="14">
    <source>
        <dbReference type="PROSITE-ProRule" id="PRU00175"/>
    </source>
</evidence>
<dbReference type="PANTHER" id="PTHR46913:SF22">
    <property type="entry name" value="RING-TYPE E3 UBIQUITIN TRANSFERASE"/>
    <property type="match status" value="1"/>
</dbReference>
<reference evidence="18" key="1">
    <citation type="submission" date="2025-08" db="UniProtKB">
        <authorList>
            <consortium name="RefSeq"/>
        </authorList>
    </citation>
    <scope>IDENTIFICATION</scope>
</reference>
<sequence>MGSVGNPNPWAPYDNYKDCSQGICSIYCPQFCYFIFPPPQPDDDSATTLSPLIIAIIGVLASAFLLVSYYTVVTRFCRRRNQSTGLENDENHEGSIAQDQWQAASTGLDEAVIKTITVCKYQKGDGLIEGSDCAVCLSEFRDDEPLRLLPKCSHAFHLPCIDTWLKSHSNCPLCRANVIALAHPVQTSSALNLDAYAVQRPVVDALVLEVDDDRERTCGDEEVVVSIVCDHEFDDSDAKSPVRVCLNTEDVKVFRRSISLGTFTFQGKIVGSEVVRIGEVDQDLQVWKDETSFGSSMKRSLSTGELVLNVREKDPTLGAANTPTGLIHTR</sequence>
<comment type="subcellular location">
    <subcellularLocation>
        <location evidence="2">Membrane</location>
        <topology evidence="2">Single-pass membrane protein</topology>
    </subcellularLocation>
</comment>
<keyword evidence="8 14" id="KW-0863">Zinc-finger</keyword>
<evidence type="ECO:0000256" key="13">
    <source>
        <dbReference type="ARBA" id="ARBA00024209"/>
    </source>
</evidence>
<dbReference type="KEGG" id="sind:105173407"/>
<dbReference type="PROSITE" id="PS50089">
    <property type="entry name" value="ZF_RING_2"/>
    <property type="match status" value="1"/>
</dbReference>
<dbReference type="SMART" id="SM00184">
    <property type="entry name" value="RING"/>
    <property type="match status" value="1"/>
</dbReference>
<evidence type="ECO:0000313" key="17">
    <source>
        <dbReference type="Proteomes" id="UP000504604"/>
    </source>
</evidence>
<evidence type="ECO:0000256" key="1">
    <source>
        <dbReference type="ARBA" id="ARBA00000900"/>
    </source>
</evidence>
<protein>
    <recommendedName>
        <fullName evidence="4">RING-type E3 ubiquitin transferase</fullName>
        <ecNumber evidence="4">2.3.2.27</ecNumber>
    </recommendedName>
</protein>
<dbReference type="GO" id="GO:0061630">
    <property type="term" value="F:ubiquitin protein ligase activity"/>
    <property type="evidence" value="ECO:0007669"/>
    <property type="project" value="UniProtKB-EC"/>
</dbReference>
<dbReference type="InParanoid" id="A0A6I9U0F4"/>
<keyword evidence="12 15" id="KW-0472">Membrane</keyword>
<comment type="catalytic activity">
    <reaction evidence="1">
        <text>S-ubiquitinyl-[E2 ubiquitin-conjugating enzyme]-L-cysteine + [acceptor protein]-L-lysine = [E2 ubiquitin-conjugating enzyme]-L-cysteine + N(6)-ubiquitinyl-[acceptor protein]-L-lysine.</text>
        <dbReference type="EC" id="2.3.2.27"/>
    </reaction>
</comment>
<keyword evidence="6 15" id="KW-0812">Transmembrane</keyword>
<accession>A0A6I9U0F4</accession>
<evidence type="ECO:0000256" key="5">
    <source>
        <dbReference type="ARBA" id="ARBA00022679"/>
    </source>
</evidence>
<keyword evidence="17" id="KW-1185">Reference proteome</keyword>
<evidence type="ECO:0000256" key="10">
    <source>
        <dbReference type="ARBA" id="ARBA00022833"/>
    </source>
</evidence>
<dbReference type="UniPathway" id="UPA00143"/>
<feature type="domain" description="RING-type" evidence="16">
    <location>
        <begin position="133"/>
        <end position="175"/>
    </location>
</feature>
<dbReference type="Pfam" id="PF13639">
    <property type="entry name" value="zf-RING_2"/>
    <property type="match status" value="1"/>
</dbReference>
<dbReference type="InterPro" id="IPR044600">
    <property type="entry name" value="ATL1/ATL16-like"/>
</dbReference>
<gene>
    <name evidence="18" type="primary">LOC105173407</name>
</gene>
<dbReference type="FunCoup" id="A0A6I9U0F4">
    <property type="interactions" value="233"/>
</dbReference>
<dbReference type="GeneID" id="105173407"/>
<dbReference type="SUPFAM" id="SSF57850">
    <property type="entry name" value="RING/U-box"/>
    <property type="match status" value="1"/>
</dbReference>
<dbReference type="GO" id="GO:0008270">
    <property type="term" value="F:zinc ion binding"/>
    <property type="evidence" value="ECO:0007669"/>
    <property type="project" value="UniProtKB-KW"/>
</dbReference>
<dbReference type="Proteomes" id="UP000504604">
    <property type="component" value="Linkage group LG11"/>
</dbReference>
<keyword evidence="7" id="KW-0479">Metal-binding</keyword>
<evidence type="ECO:0000256" key="15">
    <source>
        <dbReference type="SAM" id="Phobius"/>
    </source>
</evidence>
<evidence type="ECO:0000313" key="18">
    <source>
        <dbReference type="RefSeq" id="XP_011093431.1"/>
    </source>
</evidence>
<feature type="transmembrane region" description="Helical" evidence="15">
    <location>
        <begin position="52"/>
        <end position="72"/>
    </location>
</feature>
<keyword evidence="11 15" id="KW-1133">Transmembrane helix</keyword>